<organism evidence="1 2">
    <name type="scientific">Streptococcus pneumoniae serotype 4 (strain ATCC BAA-334 / TIGR4)</name>
    <dbReference type="NCBI Taxonomy" id="170187"/>
    <lineage>
        <taxon>Bacteria</taxon>
        <taxon>Bacillati</taxon>
        <taxon>Bacillota</taxon>
        <taxon>Bacilli</taxon>
        <taxon>Lactobacillales</taxon>
        <taxon>Streptococcaceae</taxon>
        <taxon>Streptococcus</taxon>
    </lineage>
</organism>
<reference evidence="1 2" key="1">
    <citation type="journal article" date="2001" name="Science">
        <title>Complete genome sequence of a virulent isolate of Streptococcus pneumoniae.</title>
        <authorList>
            <person name="Tettelin H."/>
            <person name="Nelson K.E."/>
            <person name="Paulsen I.T."/>
            <person name="Eisen J.A."/>
            <person name="Read T.D."/>
            <person name="Peterson S."/>
            <person name="Heidelberg J."/>
            <person name="DeBoy R.T."/>
            <person name="Haft D.H."/>
            <person name="Dodson R.J."/>
            <person name="Durkin A.S."/>
            <person name="Gwinn M."/>
            <person name="Kolonay J.F."/>
            <person name="Nelson W.C."/>
            <person name="Peterson J.D."/>
            <person name="Umayam L.A."/>
            <person name="White O."/>
            <person name="Salzberg S.L."/>
            <person name="Lewis M.R."/>
            <person name="Radune D."/>
            <person name="Holtzapple E."/>
            <person name="Khouri H."/>
            <person name="Wolf A.M."/>
            <person name="Utterback T.R."/>
            <person name="Hansen C.L."/>
            <person name="McDonald L.A."/>
            <person name="Feldblyum T.V."/>
            <person name="Angiuoli S."/>
            <person name="Dickinson T."/>
            <person name="Hickey E.K."/>
            <person name="Holt I.E."/>
            <person name="Loftus B.J."/>
            <person name="Yang F."/>
            <person name="Smith H.O."/>
            <person name="Venter J.C."/>
            <person name="Dougherty B.A."/>
            <person name="Morrison D.A."/>
            <person name="Hollingshead S.K."/>
            <person name="Fraser C.M."/>
        </authorList>
    </citation>
    <scope>NUCLEOTIDE SEQUENCE [LARGE SCALE GENOMIC DNA]</scope>
    <source>
        <strain evidence="2">ATCC BAA-334 / TIGR4</strain>
    </source>
</reference>
<evidence type="ECO:0000313" key="2">
    <source>
        <dbReference type="Proteomes" id="UP000000585"/>
    </source>
</evidence>
<dbReference type="Proteomes" id="UP000000585">
    <property type="component" value="Chromosome"/>
</dbReference>
<evidence type="ECO:0000313" key="1">
    <source>
        <dbReference type="EMBL" id="AAK75867.1"/>
    </source>
</evidence>
<dbReference type="AlphaFoldDB" id="A0A0H2URJ5"/>
<sequence>MEELMKNNERLGIKLSRDSVLGLREVRRLYLGSSDIPVSDGYVIEVAYNQISHEIDIIDWVELNKSKIKISEISESVDIDATSLRTTLTLDTLVYEGMRDIQLKLRELTKGRVFFSFVVKLVLFASILKKKDLLEKFQEKC</sequence>
<dbReference type="EMBL" id="AE005672">
    <property type="protein sequence ID" value="AAK75867.1"/>
    <property type="molecule type" value="Genomic_DNA"/>
</dbReference>
<gene>
    <name evidence="1" type="ordered locus">SP_1794</name>
</gene>
<dbReference type="PaxDb" id="170187-SP_1794"/>
<keyword evidence="2" id="KW-1185">Reference proteome</keyword>
<name>A0A0H2URJ5_STRPN</name>
<protein>
    <submittedName>
        <fullName evidence="1">Uncharacterized protein</fullName>
    </submittedName>
</protein>
<dbReference type="KEGG" id="spn:SP_1794"/>
<accession>A0A0H2URJ5</accession>
<dbReference type="SMR" id="A0A0H2URJ5"/>
<proteinExistence type="predicted"/>
<dbReference type="EnsemblBacteria" id="AAK75867">
    <property type="protein sequence ID" value="AAK75867"/>
    <property type="gene ID" value="SP_1794"/>
</dbReference>